<gene>
    <name evidence="2" type="ORF">NDI56_14525</name>
</gene>
<name>A0ABU2FED1_9EURY</name>
<proteinExistence type="predicted"/>
<dbReference type="Proteomes" id="UP001259659">
    <property type="component" value="Unassembled WGS sequence"/>
</dbReference>
<comment type="caution">
    <text evidence="2">The sequence shown here is derived from an EMBL/GenBank/DDBJ whole genome shotgun (WGS) entry which is preliminary data.</text>
</comment>
<evidence type="ECO:0000313" key="2">
    <source>
        <dbReference type="EMBL" id="MDS0260618.1"/>
    </source>
</evidence>
<organism evidence="2 3">
    <name type="scientific">Haloarcula saliterrae</name>
    <dbReference type="NCBI Taxonomy" id="2950534"/>
    <lineage>
        <taxon>Archaea</taxon>
        <taxon>Methanobacteriati</taxon>
        <taxon>Methanobacteriota</taxon>
        <taxon>Stenosarchaea group</taxon>
        <taxon>Halobacteria</taxon>
        <taxon>Halobacteriales</taxon>
        <taxon>Haloarculaceae</taxon>
        <taxon>Haloarcula</taxon>
    </lineage>
</organism>
<dbReference type="EMBL" id="JAMQON010000004">
    <property type="protein sequence ID" value="MDS0260618.1"/>
    <property type="molecule type" value="Genomic_DNA"/>
</dbReference>
<dbReference type="Gene3D" id="1.10.10.10">
    <property type="entry name" value="Winged helix-like DNA-binding domain superfamily/Winged helix DNA-binding domain"/>
    <property type="match status" value="1"/>
</dbReference>
<protein>
    <recommendedName>
        <fullName evidence="1">DUF7344 domain-containing protein</fullName>
    </recommendedName>
</protein>
<dbReference type="RefSeq" id="WP_310920343.1">
    <property type="nucleotide sequence ID" value="NZ_JAMQON010000004.1"/>
</dbReference>
<accession>A0ABU2FED1</accession>
<dbReference type="Pfam" id="PF24035">
    <property type="entry name" value="DUF7344"/>
    <property type="match status" value="2"/>
</dbReference>
<keyword evidence="3" id="KW-1185">Reference proteome</keyword>
<dbReference type="InterPro" id="IPR036388">
    <property type="entry name" value="WH-like_DNA-bd_sf"/>
</dbReference>
<evidence type="ECO:0000313" key="3">
    <source>
        <dbReference type="Proteomes" id="UP001259659"/>
    </source>
</evidence>
<sequence>MKIAQSGCPSPDRHQLSSLLADRRTRRILDALETGPATARDLAVALAADDLDCARSAVSADDREQYRRTLEYNYLSRLTDAGLLEQAPDGLIRRDPTALDSYEIQFPALDEPDHPAWPAAAAVVGRAYRYPLLSLVADEGDVSLPCLADRLLQTPSHAVAEAMTNQRALAVALHHVDLPKLAAVDLLTYDTETRTVAATPETETVL</sequence>
<feature type="domain" description="DUF7344" evidence="1">
    <location>
        <begin position="132"/>
        <end position="196"/>
    </location>
</feature>
<feature type="domain" description="DUF7344" evidence="1">
    <location>
        <begin position="18"/>
        <end position="86"/>
    </location>
</feature>
<dbReference type="InterPro" id="IPR055768">
    <property type="entry name" value="DUF7344"/>
</dbReference>
<evidence type="ECO:0000259" key="1">
    <source>
        <dbReference type="Pfam" id="PF24035"/>
    </source>
</evidence>
<reference evidence="2 3" key="1">
    <citation type="submission" date="2022-06" db="EMBL/GenBank/DDBJ databases">
        <title>Haloarcula sp. a new haloarchaeum isolate from saline soil.</title>
        <authorList>
            <person name="Strakova D."/>
            <person name="Galisteo C."/>
            <person name="Sanchez-Porro C."/>
            <person name="Ventosa A."/>
        </authorList>
    </citation>
    <scope>NUCLEOTIDE SEQUENCE [LARGE SCALE GENOMIC DNA]</scope>
    <source>
        <strain evidence="2 3">S1CR25-12</strain>
    </source>
</reference>